<organism evidence="2 3">
    <name type="scientific">Arenimonas composti TR7-09 = DSM 18010</name>
    <dbReference type="NCBI Taxonomy" id="1121013"/>
    <lineage>
        <taxon>Bacteria</taxon>
        <taxon>Pseudomonadati</taxon>
        <taxon>Pseudomonadota</taxon>
        <taxon>Gammaproteobacteria</taxon>
        <taxon>Lysobacterales</taxon>
        <taxon>Lysobacteraceae</taxon>
        <taxon>Arenimonas</taxon>
    </lineage>
</organism>
<sequence length="146" mass="15149">MSASTTRARSRAACFVSRSGLLLAFAGCLGAGPTAARGCLRFHFDFVGSPADSGGAESERARHRLLLRLQGDVDAPAAARVSAWLPEAPPGVRVAIDGVPLAPAPTLIDPAHRVGIAVVHRIEVIVAPDVPPGPLLQEIHWSAEPA</sequence>
<gene>
    <name evidence="2" type="ORF">P873_13575</name>
</gene>
<keyword evidence="3" id="KW-1185">Reference proteome</keyword>
<evidence type="ECO:0000313" key="3">
    <source>
        <dbReference type="Proteomes" id="UP000029391"/>
    </source>
</evidence>
<dbReference type="Proteomes" id="UP000029391">
    <property type="component" value="Unassembled WGS sequence"/>
</dbReference>
<comment type="caution">
    <text evidence="2">The sequence shown here is derived from an EMBL/GenBank/DDBJ whole genome shotgun (WGS) entry which is preliminary data.</text>
</comment>
<dbReference type="EMBL" id="AWXU01000048">
    <property type="protein sequence ID" value="KFN48837.1"/>
    <property type="molecule type" value="Genomic_DNA"/>
</dbReference>
<proteinExistence type="predicted"/>
<accession>A0A091BBF0</accession>
<feature type="chain" id="PRO_5001871016" evidence="1">
    <location>
        <begin position="32"/>
        <end position="146"/>
    </location>
</feature>
<protein>
    <submittedName>
        <fullName evidence="2">Uncharacterized protein</fullName>
    </submittedName>
</protein>
<name>A0A091BBF0_9GAMM</name>
<feature type="signal peptide" evidence="1">
    <location>
        <begin position="1"/>
        <end position="31"/>
    </location>
</feature>
<reference evidence="2 3" key="1">
    <citation type="submission" date="2013-09" db="EMBL/GenBank/DDBJ databases">
        <title>Genome sequencing of Arenimonas composti.</title>
        <authorList>
            <person name="Chen F."/>
            <person name="Wang G."/>
        </authorList>
    </citation>
    <scope>NUCLEOTIDE SEQUENCE [LARGE SCALE GENOMIC DNA]</scope>
    <source>
        <strain evidence="2 3">TR7-09</strain>
    </source>
</reference>
<dbReference type="RefSeq" id="WP_026817513.1">
    <property type="nucleotide sequence ID" value="NZ_AUFF01000011.1"/>
</dbReference>
<evidence type="ECO:0000313" key="2">
    <source>
        <dbReference type="EMBL" id="KFN48837.1"/>
    </source>
</evidence>
<dbReference type="AlphaFoldDB" id="A0A091BBF0"/>
<keyword evidence="1" id="KW-0732">Signal</keyword>
<evidence type="ECO:0000256" key="1">
    <source>
        <dbReference type="SAM" id="SignalP"/>
    </source>
</evidence>